<protein>
    <submittedName>
        <fullName evidence="3">PH domain-containing protein</fullName>
    </submittedName>
</protein>
<proteinExistence type="predicted"/>
<dbReference type="Pfam" id="PF03703">
    <property type="entry name" value="bPH_2"/>
    <property type="match status" value="1"/>
</dbReference>
<evidence type="ECO:0000313" key="3">
    <source>
        <dbReference type="EMBL" id="EBP4060813.1"/>
    </source>
</evidence>
<gene>
    <name evidence="3" type="ORF">Z599_24390</name>
</gene>
<comment type="caution">
    <text evidence="3">The sequence shown here is derived from an EMBL/GenBank/DDBJ whole genome shotgun (WGS) entry which is preliminary data.</text>
</comment>
<reference evidence="3" key="1">
    <citation type="submission" date="2018-07" db="EMBL/GenBank/DDBJ databases">
        <authorList>
            <consortium name="GenomeTrakr network: Whole genome sequencing for foodborne pathogen traceback"/>
        </authorList>
    </citation>
    <scope>NUCLEOTIDE SEQUENCE</scope>
    <source>
        <strain evidence="3">MDH-2013-00175</strain>
    </source>
</reference>
<feature type="transmembrane region" description="Helical" evidence="1">
    <location>
        <begin position="28"/>
        <end position="55"/>
    </location>
</feature>
<name>A0A5U3G5S8_SALET</name>
<keyword evidence="1" id="KW-1133">Transmembrane helix</keyword>
<feature type="domain" description="YdbS-like PH" evidence="2">
    <location>
        <begin position="60"/>
        <end position="127"/>
    </location>
</feature>
<evidence type="ECO:0000259" key="2">
    <source>
        <dbReference type="Pfam" id="PF03703"/>
    </source>
</evidence>
<evidence type="ECO:0000256" key="1">
    <source>
        <dbReference type="SAM" id="Phobius"/>
    </source>
</evidence>
<keyword evidence="1" id="KW-0812">Transmembrane</keyword>
<keyword evidence="1" id="KW-0472">Membrane</keyword>
<sequence>MSFVDSNLVGDEVVLYRGHVTLWALLPWIVWGVIIAVFTYGIGLLLIPFGYFMLLTNEAAITSKKLIAKTGFIRRDTVEIPISKVSSLRVTQGIFGRILGFGTLIISDSGSAHAPVRYIKHPLKFRRRFFEIQEGKEHPLKRHSPVIDSSNLPEL</sequence>
<dbReference type="PANTHER" id="PTHR37938:SF1">
    <property type="entry name" value="BLL0215 PROTEIN"/>
    <property type="match status" value="1"/>
</dbReference>
<dbReference type="AlphaFoldDB" id="A0A5U3G5S8"/>
<accession>A0A5U3G5S8</accession>
<dbReference type="InterPro" id="IPR005182">
    <property type="entry name" value="YdbS-like_PH"/>
</dbReference>
<dbReference type="EMBL" id="AAGLQK010000053">
    <property type="protein sequence ID" value="EBP4060813.1"/>
    <property type="molecule type" value="Genomic_DNA"/>
</dbReference>
<organism evidence="3">
    <name type="scientific">Salmonella enterica I</name>
    <dbReference type="NCBI Taxonomy" id="59201"/>
    <lineage>
        <taxon>Bacteria</taxon>
        <taxon>Pseudomonadati</taxon>
        <taxon>Pseudomonadota</taxon>
        <taxon>Gammaproteobacteria</taxon>
        <taxon>Enterobacterales</taxon>
        <taxon>Enterobacteriaceae</taxon>
        <taxon>Salmonella</taxon>
    </lineage>
</organism>
<dbReference type="PANTHER" id="PTHR37938">
    <property type="entry name" value="BLL0215 PROTEIN"/>
    <property type="match status" value="1"/>
</dbReference>